<dbReference type="InterPro" id="IPR013546">
    <property type="entry name" value="PII_UdlTrfase/GS_AdlTrfase"/>
</dbReference>
<dbReference type="GO" id="GO:0005524">
    <property type="term" value="F:ATP binding"/>
    <property type="evidence" value="ECO:0007669"/>
    <property type="project" value="UniProtKB-UniRule"/>
</dbReference>
<dbReference type="GO" id="GO:0005829">
    <property type="term" value="C:cytosol"/>
    <property type="evidence" value="ECO:0007669"/>
    <property type="project" value="TreeGrafter"/>
</dbReference>
<keyword evidence="1 7" id="KW-0808">Transferase</keyword>
<dbReference type="Pfam" id="PF03710">
    <property type="entry name" value="GlnE"/>
    <property type="match status" value="2"/>
</dbReference>
<proteinExistence type="inferred from homology"/>
<dbReference type="OrthoDB" id="9759366at2"/>
<dbReference type="GO" id="GO:0008882">
    <property type="term" value="F:[glutamate-ammonia-ligase] adenylyltransferase activity"/>
    <property type="evidence" value="ECO:0007669"/>
    <property type="project" value="UniProtKB-UniRule"/>
</dbReference>
<dbReference type="InterPro" id="IPR043519">
    <property type="entry name" value="NT_sf"/>
</dbReference>
<dbReference type="EMBL" id="SMBU01000001">
    <property type="protein sequence ID" value="TCV04539.1"/>
    <property type="molecule type" value="Genomic_DNA"/>
</dbReference>
<dbReference type="GO" id="GO:0000820">
    <property type="term" value="P:regulation of glutamine family amino acid metabolic process"/>
    <property type="evidence" value="ECO:0007669"/>
    <property type="project" value="UniProtKB-UniRule"/>
</dbReference>
<dbReference type="AlphaFoldDB" id="A0A4R3VL14"/>
<dbReference type="PANTHER" id="PTHR30621:SF0">
    <property type="entry name" value="BIFUNCTIONAL GLUTAMINE SYNTHETASE ADENYLYLTRANSFERASE_ADENYLYL-REMOVING ENZYME"/>
    <property type="match status" value="1"/>
</dbReference>
<dbReference type="InterPro" id="IPR023057">
    <property type="entry name" value="GlnE"/>
</dbReference>
<evidence type="ECO:0000256" key="3">
    <source>
        <dbReference type="ARBA" id="ARBA00022741"/>
    </source>
</evidence>
<dbReference type="Gene3D" id="1.20.120.1510">
    <property type="match status" value="1"/>
</dbReference>
<gene>
    <name evidence="7" type="primary">glnE</name>
    <name evidence="10" type="ORF">EV671_1001295</name>
</gene>
<evidence type="ECO:0000313" key="10">
    <source>
        <dbReference type="EMBL" id="TCV04539.1"/>
    </source>
</evidence>
<comment type="caution">
    <text evidence="10">The sequence shown here is derived from an EMBL/GenBank/DDBJ whole genome shotgun (WGS) entry which is preliminary data.</text>
</comment>
<protein>
    <recommendedName>
        <fullName evidence="7">Bifunctional glutamine synthetase adenylyltransferase/adenylyl-removing enzyme</fullName>
    </recommendedName>
    <alternativeName>
        <fullName evidence="7">ATP:glutamine synthetase adenylyltransferase</fullName>
    </alternativeName>
    <alternativeName>
        <fullName evidence="7">ATase</fullName>
    </alternativeName>
    <domain>
        <recommendedName>
            <fullName evidence="7">Glutamine synthetase adenylyl-L-tyrosine phosphorylase</fullName>
            <ecNumber evidence="7">2.7.7.89</ecNumber>
        </recommendedName>
        <alternativeName>
            <fullName evidence="7">Adenylyl removase</fullName>
            <shortName evidence="7">AR</shortName>
            <shortName evidence="7">AT-N</shortName>
        </alternativeName>
    </domain>
    <domain>
        <recommendedName>
            <fullName evidence="7">Glutamine synthetase adenylyl transferase</fullName>
            <ecNumber evidence="7">2.7.7.42</ecNumber>
        </recommendedName>
        <alternativeName>
            <fullName evidence="7">Adenylyl transferase</fullName>
            <shortName evidence="7">AT</shortName>
            <shortName evidence="7">AT-C</shortName>
        </alternativeName>
    </domain>
</protein>
<dbReference type="GO" id="GO:0016874">
    <property type="term" value="F:ligase activity"/>
    <property type="evidence" value="ECO:0007669"/>
    <property type="project" value="UniProtKB-KW"/>
</dbReference>
<evidence type="ECO:0000256" key="5">
    <source>
        <dbReference type="ARBA" id="ARBA00022842"/>
    </source>
</evidence>
<evidence type="ECO:0000259" key="8">
    <source>
        <dbReference type="Pfam" id="PF03710"/>
    </source>
</evidence>
<accession>A0A4R3VL14</accession>
<evidence type="ECO:0000259" key="9">
    <source>
        <dbReference type="Pfam" id="PF08335"/>
    </source>
</evidence>
<evidence type="ECO:0000256" key="6">
    <source>
        <dbReference type="ARBA" id="ARBA00023268"/>
    </source>
</evidence>
<dbReference type="NCBIfam" id="NF008292">
    <property type="entry name" value="PRK11072.1"/>
    <property type="match status" value="1"/>
</dbReference>
<reference evidence="10 11" key="1">
    <citation type="submission" date="2019-03" db="EMBL/GenBank/DDBJ databases">
        <title>Genomic Encyclopedia of Type Strains, Phase IV (KMG-IV): sequencing the most valuable type-strain genomes for metagenomic binning, comparative biology and taxonomic classification.</title>
        <authorList>
            <person name="Goeker M."/>
        </authorList>
    </citation>
    <scope>NUCLEOTIDE SEQUENCE [LARGE SCALE GENOMIC DNA]</scope>
    <source>
        <strain evidence="10 11">DSM 654</strain>
    </source>
</reference>
<keyword evidence="3 7" id="KW-0547">Nucleotide-binding</keyword>
<dbReference type="EC" id="2.7.7.42" evidence="7"/>
<comment type="similarity">
    <text evidence="7">Belongs to the GlnE family.</text>
</comment>
<dbReference type="SUPFAM" id="SSF81301">
    <property type="entry name" value="Nucleotidyltransferase"/>
    <property type="match status" value="2"/>
</dbReference>
<dbReference type="PANTHER" id="PTHR30621">
    <property type="entry name" value="GLUTAMINE SYNTHETASE ADENYLYLTRANSFERASE"/>
    <property type="match status" value="1"/>
</dbReference>
<organism evidence="10 11">
    <name type="scientific">Roseateles saccharophilus</name>
    <name type="common">Pseudomonas saccharophila</name>
    <dbReference type="NCBI Taxonomy" id="304"/>
    <lineage>
        <taxon>Bacteria</taxon>
        <taxon>Pseudomonadati</taxon>
        <taxon>Pseudomonadota</taxon>
        <taxon>Betaproteobacteria</taxon>
        <taxon>Burkholderiales</taxon>
        <taxon>Sphaerotilaceae</taxon>
        <taxon>Roseateles</taxon>
    </lineage>
</organism>
<dbReference type="Pfam" id="PF08335">
    <property type="entry name" value="GlnD_UR_UTase"/>
    <property type="match status" value="2"/>
</dbReference>
<comment type="catalytic activity">
    <reaction evidence="7">
        <text>[glutamine synthetase]-O(4)-(5'-adenylyl)-L-tyrosine + phosphate = [glutamine synthetase]-L-tyrosine + ADP</text>
        <dbReference type="Rhea" id="RHEA:43716"/>
        <dbReference type="Rhea" id="RHEA-COMP:10660"/>
        <dbReference type="Rhea" id="RHEA-COMP:10661"/>
        <dbReference type="ChEBI" id="CHEBI:43474"/>
        <dbReference type="ChEBI" id="CHEBI:46858"/>
        <dbReference type="ChEBI" id="CHEBI:83624"/>
        <dbReference type="ChEBI" id="CHEBI:456216"/>
        <dbReference type="EC" id="2.7.7.89"/>
    </reaction>
</comment>
<keyword evidence="5 7" id="KW-0460">Magnesium</keyword>
<feature type="region of interest" description="Adenylyl transferase" evidence="7">
    <location>
        <begin position="438"/>
        <end position="910"/>
    </location>
</feature>
<evidence type="ECO:0000256" key="1">
    <source>
        <dbReference type="ARBA" id="ARBA00022679"/>
    </source>
</evidence>
<evidence type="ECO:0000313" key="11">
    <source>
        <dbReference type="Proteomes" id="UP000295110"/>
    </source>
</evidence>
<comment type="cofactor">
    <cofactor evidence="7">
        <name>Mg(2+)</name>
        <dbReference type="ChEBI" id="CHEBI:18420"/>
    </cofactor>
</comment>
<dbReference type="RefSeq" id="WP_132569284.1">
    <property type="nucleotide sequence ID" value="NZ_CBCSGL010000010.1"/>
</dbReference>
<dbReference type="EC" id="2.7.7.89" evidence="7"/>
<feature type="region of interest" description="Adenylyl removase" evidence="7">
    <location>
        <begin position="1"/>
        <end position="438"/>
    </location>
</feature>
<dbReference type="GO" id="GO:0047388">
    <property type="term" value="F:[glutamine synthetase]-adenylyl-L-tyrosine phosphorylase activity"/>
    <property type="evidence" value="ECO:0007669"/>
    <property type="project" value="UniProtKB-EC"/>
</dbReference>
<keyword evidence="10" id="KW-0436">Ligase</keyword>
<feature type="domain" description="Glutamate-ammonia ligase adenylyltransferase repeated" evidence="8">
    <location>
        <begin position="36"/>
        <end position="233"/>
    </location>
</feature>
<dbReference type="Gene3D" id="3.30.460.10">
    <property type="entry name" value="Beta Polymerase, domain 2"/>
    <property type="match status" value="2"/>
</dbReference>
<evidence type="ECO:0000256" key="2">
    <source>
        <dbReference type="ARBA" id="ARBA00022695"/>
    </source>
</evidence>
<sequence length="910" mass="100658">MSELFPVVAEHSRYVQRVRRRYAAELALLPAGLPDRAVIAALIETLLAGRPQPSLASALRVARHLVLERLAVLDIEQGASVDDVTLAMTHLAEVTLDIALRAARAELDAIHGEPRTADGRDIAFWVLGMGKLGARELNVSSDIDLIYVYEDDGATHGPRPVSAHEYFSSVAKRLYALIGDVTDDGQVFRVDLALRPNGKSGPPVVSLAMLEEYFFVQGREWERFAWLKSRVVAPLSGPGAPGDARTLALRQLVTPFVYRRYLDYGVFEGLRQLHGKIRSEAKARAAGRPERANDVKLSRGGIREIEFIVQLLQVVRGGQFPEIRTRSTVKALAQLAAGGLMKAETAQRLSEAYVFLRRVEHRIQFLDDQQTHCLPQADADLAWIAASMGLKCSRETCELFEQLGEVRELVATEFDALLHEGGAPKPGGCRGGQCGGPRPTVDGDEFLQSLPAPLASAVRRLAETPRVQGLREESRQRLAKLFYRAAQAVTAQECSLGAALRFVDWVEPLLRRESYLALLVERPAVQQRLLRLLDLARWPMRYLMQHPGVIDELADPLLLTARFDREAFIADLLDRERGWQRSGEADEEALLDTLRRAHHAEVFRTLVRDVEGRITVEQVADDLSLLADAVLQIAIQWAWARFGKAHRAQPRLAVIAYGKLGGKELGYGGDLDVVFVFDDEDENAAEIYGAFVRRLITWLTLRTAAGELFDIDTALRPNGNSGLLVTSLAHFEAYQTGRGSNTAWTWEHQAITRARFCAGDADLAEHCEAVRRQVLTAPRDTEALRREVQAMREKVRAARPVKDGLFDVKHSEGGMMDAEFALQTLVLANGANHPELLDNLGNIALLQRCEAVGLLPAGVGVGAANAYRELRRVQHRARLDEQSTALDAEAAVPLAVHRDAVKALWLAVFA</sequence>
<evidence type="ECO:0000256" key="7">
    <source>
        <dbReference type="HAMAP-Rule" id="MF_00802"/>
    </source>
</evidence>
<dbReference type="Proteomes" id="UP000295110">
    <property type="component" value="Unassembled WGS sequence"/>
</dbReference>
<comment type="catalytic activity">
    <reaction evidence="7">
        <text>[glutamine synthetase]-L-tyrosine + ATP = [glutamine synthetase]-O(4)-(5'-adenylyl)-L-tyrosine + diphosphate</text>
        <dbReference type="Rhea" id="RHEA:18589"/>
        <dbReference type="Rhea" id="RHEA-COMP:10660"/>
        <dbReference type="Rhea" id="RHEA-COMP:10661"/>
        <dbReference type="ChEBI" id="CHEBI:30616"/>
        <dbReference type="ChEBI" id="CHEBI:33019"/>
        <dbReference type="ChEBI" id="CHEBI:46858"/>
        <dbReference type="ChEBI" id="CHEBI:83624"/>
        <dbReference type="EC" id="2.7.7.42"/>
    </reaction>
</comment>
<dbReference type="InterPro" id="IPR005190">
    <property type="entry name" value="GlnE_rpt_dom"/>
</dbReference>
<evidence type="ECO:0000256" key="4">
    <source>
        <dbReference type="ARBA" id="ARBA00022840"/>
    </source>
</evidence>
<dbReference type="CDD" id="cd05401">
    <property type="entry name" value="NT_GlnE_GlnD_like"/>
    <property type="match status" value="2"/>
</dbReference>
<dbReference type="Gene3D" id="1.20.120.330">
    <property type="entry name" value="Nucleotidyltransferases domain 2"/>
    <property type="match status" value="2"/>
</dbReference>
<feature type="domain" description="PII-uridylyltransferase/Glutamine-synthetase adenylyltransferase" evidence="9">
    <location>
        <begin position="793"/>
        <end position="879"/>
    </location>
</feature>
<keyword evidence="4 7" id="KW-0067">ATP-binding</keyword>
<keyword evidence="6 7" id="KW-0511">Multifunctional enzyme</keyword>
<dbReference type="SUPFAM" id="SSF81593">
    <property type="entry name" value="Nucleotidyltransferase substrate binding subunit/domain"/>
    <property type="match status" value="2"/>
</dbReference>
<feature type="domain" description="PII-uridylyltransferase/Glutamine-synthetase adenylyltransferase" evidence="9">
    <location>
        <begin position="273"/>
        <end position="415"/>
    </location>
</feature>
<name>A0A4R3VL14_ROSSA</name>
<comment type="function">
    <text evidence="7">Involved in the regulation of glutamine synthetase GlnA, a key enzyme in the process to assimilate ammonia. When cellular nitrogen levels are high, the C-terminal adenylyl transferase (AT) inactivates GlnA by covalent transfer of an adenylyl group from ATP to specific tyrosine residue of GlnA, thus reducing its activity. Conversely, when nitrogen levels are low, the N-terminal adenylyl removase (AR) activates GlnA by removing the adenylyl group by phosphorolysis, increasing its activity. The regulatory region of GlnE binds the signal transduction protein PII (GlnB) which indicates the nitrogen status of the cell.</text>
</comment>
<feature type="domain" description="Glutamate-ammonia ligase adenylyltransferase repeated" evidence="8">
    <location>
        <begin position="527"/>
        <end position="768"/>
    </location>
</feature>
<keyword evidence="2 7" id="KW-0548">Nucleotidyltransferase</keyword>
<keyword evidence="11" id="KW-1185">Reference proteome</keyword>
<dbReference type="HAMAP" id="MF_00802">
    <property type="entry name" value="GlnE"/>
    <property type="match status" value="1"/>
</dbReference>
<dbReference type="GO" id="GO:0000287">
    <property type="term" value="F:magnesium ion binding"/>
    <property type="evidence" value="ECO:0007669"/>
    <property type="project" value="UniProtKB-UniRule"/>
</dbReference>